<sequence>MSMHNIRFDFICQRPVPLYKHLCNEYLQRTELAISIGIEHQQNNDTICYFIEACAQQAELEALADDIANDFLLSVWLQKTEIKRINHKTGQTKPFEVKQHQGLPLYFCQHCQPQLGDNQHPHFGDINLVCEHCKGHYKLSRELKSLTHLDIAAMANNLLSEKTLALPMLGITLALSAGNKQTQYRRPRILVCNPNSLNSQFCVTDSQVLALSSIEKPLLRVRPCSDHPSLHAPLYEIQFAENRLLVILTEMLRQKGVHWLYVNQDEVDNTKMNLPLRLASISHYWLPITTLTDGNIPLPNNLTCLHDENNYKTSKYKFLVKSTKHLLEWHVVTLPKLSQVTISQTQPTKTMLDSERHSPLEHAIDKGEPGKDISNSLCALSAGLLRHNINEHHAKALFVKNAAILYFNKHHPSQIVTVDGHSEAELFFELPMLPSTGYEVCHKLSDSPQKNVLDKFKQLHPREYNQLLDLQLSPSDGALSQLMAVAALIIGAGPNQDKHSKQMCVSAMADKFIALAMSYQGNNAPRIDFPLTKGMAHRSLNWCKTLGSLMSFKLAGDANLAKLAFAFHDSFADYLSHWIEHVDQNIGIKQLVVAGNEFANPVLAERVQLRIGKNFPLVVNPLLDLDGVNIAIGGLYLKQRRG</sequence>
<proteinExistence type="predicted"/>
<dbReference type="RefSeq" id="WP_188953080.1">
    <property type="nucleotide sequence ID" value="NZ_BMQW01000001.1"/>
</dbReference>
<gene>
    <name evidence="1" type="primary">hyaE</name>
    <name evidence="1" type="ORF">GCM10009410_05470</name>
</gene>
<name>A0ABQ2QE45_9GAMM</name>
<dbReference type="EMBL" id="BMQW01000001">
    <property type="protein sequence ID" value="GGP76029.1"/>
    <property type="molecule type" value="Genomic_DNA"/>
</dbReference>
<dbReference type="Gene3D" id="3.30.420.40">
    <property type="match status" value="1"/>
</dbReference>
<dbReference type="Proteomes" id="UP000654004">
    <property type="component" value="Unassembled WGS sequence"/>
</dbReference>
<accession>A0ABQ2QE45</accession>
<evidence type="ECO:0000313" key="1">
    <source>
        <dbReference type="EMBL" id="GGP76029.1"/>
    </source>
</evidence>
<comment type="caution">
    <text evidence="1">The sequence shown here is derived from an EMBL/GenBank/DDBJ whole genome shotgun (WGS) entry which is preliminary data.</text>
</comment>
<protein>
    <submittedName>
        <fullName evidence="1">NiFe hydrogenase assembly chaperone HyaE</fullName>
    </submittedName>
</protein>
<reference evidence="2" key="1">
    <citation type="journal article" date="2019" name="Int. J. Syst. Evol. Microbiol.">
        <title>The Global Catalogue of Microorganisms (GCM) 10K type strain sequencing project: providing services to taxonomists for standard genome sequencing and annotation.</title>
        <authorList>
            <consortium name="The Broad Institute Genomics Platform"/>
            <consortium name="The Broad Institute Genome Sequencing Center for Infectious Disease"/>
            <person name="Wu L."/>
            <person name="Ma J."/>
        </authorList>
    </citation>
    <scope>NUCLEOTIDE SEQUENCE [LARGE SCALE GENOMIC DNA]</scope>
    <source>
        <strain evidence="2">JCM 32305</strain>
    </source>
</reference>
<evidence type="ECO:0000313" key="2">
    <source>
        <dbReference type="Proteomes" id="UP000654004"/>
    </source>
</evidence>
<organism evidence="1 2">
    <name type="scientific">Shewanella ulleungensis</name>
    <dbReference type="NCBI Taxonomy" id="2282699"/>
    <lineage>
        <taxon>Bacteria</taxon>
        <taxon>Pseudomonadati</taxon>
        <taxon>Pseudomonadota</taxon>
        <taxon>Gammaproteobacteria</taxon>
        <taxon>Alteromonadales</taxon>
        <taxon>Shewanellaceae</taxon>
        <taxon>Shewanella</taxon>
    </lineage>
</organism>
<keyword evidence="2" id="KW-1185">Reference proteome</keyword>